<dbReference type="AlphaFoldDB" id="C9ZHP5"/>
<accession>C9ZHP5</accession>
<feature type="region of interest" description="Disordered" evidence="1">
    <location>
        <begin position="83"/>
        <end position="131"/>
    </location>
</feature>
<evidence type="ECO:0000256" key="1">
    <source>
        <dbReference type="SAM" id="MobiDB-lite"/>
    </source>
</evidence>
<dbReference type="KEGG" id="scb:SCAB_81291"/>
<reference evidence="2 3" key="1">
    <citation type="journal article" date="2010" name="Mol. Plant Microbe Interact.">
        <title>Streptomyces scabies 87-22 contains a coronafacic acid-like biosynthetic cluster that contributes to plant-microbe interactions.</title>
        <authorList>
            <person name="Bignell D.R."/>
            <person name="Seipke R.F."/>
            <person name="Huguet-Tapia J.C."/>
            <person name="Chambers A.H."/>
            <person name="Parry R.J."/>
            <person name="Loria R."/>
        </authorList>
    </citation>
    <scope>NUCLEOTIDE SEQUENCE [LARGE SCALE GENOMIC DNA]</scope>
    <source>
        <strain evidence="2 3">87.22</strain>
    </source>
</reference>
<dbReference type="EMBL" id="FN554889">
    <property type="protein sequence ID" value="CBG75090.1"/>
    <property type="molecule type" value="Genomic_DNA"/>
</dbReference>
<proteinExistence type="predicted"/>
<evidence type="ECO:0000313" key="2">
    <source>
        <dbReference type="EMBL" id="CBG75090.1"/>
    </source>
</evidence>
<evidence type="ECO:0000313" key="3">
    <source>
        <dbReference type="Proteomes" id="UP000001444"/>
    </source>
</evidence>
<dbReference type="HOGENOM" id="CLU_1609902_0_0_11"/>
<protein>
    <submittedName>
        <fullName evidence="2">Uncharacterized protein</fullName>
    </submittedName>
</protein>
<organism evidence="2 3">
    <name type="scientific">Streptomyces scabiei (strain 87.22)</name>
    <dbReference type="NCBI Taxonomy" id="680198"/>
    <lineage>
        <taxon>Bacteria</taxon>
        <taxon>Bacillati</taxon>
        <taxon>Actinomycetota</taxon>
        <taxon>Actinomycetes</taxon>
        <taxon>Kitasatosporales</taxon>
        <taxon>Streptomycetaceae</taxon>
        <taxon>Streptomyces</taxon>
    </lineage>
</organism>
<dbReference type="Proteomes" id="UP000001444">
    <property type="component" value="Chromosome"/>
</dbReference>
<gene>
    <name evidence="2" type="ordered locus">SCAB_81291</name>
</gene>
<feature type="region of interest" description="Disordered" evidence="1">
    <location>
        <begin position="1"/>
        <end position="25"/>
    </location>
</feature>
<sequence length="165" mass="16892">MERGGEQVDGCAVGAGPAQSCRRRQGRPAVVVFADRVGGVSGEPGADGVVERVPVPAGEEPFRCGGARRAGDQTDSFAQVGVDIDGEAGDGGQGRGSAEDSDRAQCEQGAQAVAVAPDRRGSSNIGYPPQHFGQGGELPWFRIRAGGVDVLAVAQQDRRSAHLVG</sequence>
<keyword evidence="3" id="KW-1185">Reference proteome</keyword>
<name>C9ZHP5_STRSW</name>